<feature type="region of interest" description="Disordered" evidence="1">
    <location>
        <begin position="1"/>
        <end position="42"/>
    </location>
</feature>
<dbReference type="Proteomes" id="UP000294360">
    <property type="component" value="Plasmid 2"/>
</dbReference>
<keyword evidence="2" id="KW-0614">Plasmid</keyword>
<evidence type="ECO:0000256" key="1">
    <source>
        <dbReference type="SAM" id="MobiDB-lite"/>
    </source>
</evidence>
<geneLocation type="plasmid" evidence="2 3">
    <name>2</name>
</geneLocation>
<name>A0A4U8Z6W1_METTU</name>
<organism evidence="2 3">
    <name type="scientific">Methylocella tundrae</name>
    <dbReference type="NCBI Taxonomy" id="227605"/>
    <lineage>
        <taxon>Bacteria</taxon>
        <taxon>Pseudomonadati</taxon>
        <taxon>Pseudomonadota</taxon>
        <taxon>Alphaproteobacteria</taxon>
        <taxon>Hyphomicrobiales</taxon>
        <taxon>Beijerinckiaceae</taxon>
        <taxon>Methylocella</taxon>
    </lineage>
</organism>
<accession>A0A4U8Z6W1</accession>
<proteinExistence type="predicted"/>
<evidence type="ECO:0000313" key="2">
    <source>
        <dbReference type="EMBL" id="VFU16517.1"/>
    </source>
</evidence>
<protein>
    <submittedName>
        <fullName evidence="2">Uncharacterized protein</fullName>
    </submittedName>
</protein>
<evidence type="ECO:0000313" key="3">
    <source>
        <dbReference type="Proteomes" id="UP000294360"/>
    </source>
</evidence>
<gene>
    <name evidence="2" type="ORF">MTUNDRAET4_0169</name>
</gene>
<sequence>MSPFGQISKVCPLARKKQAAAKPPDRPHKSGGATRGAAAPGILERRGLDQTIGIACGAGQLGISSHDPPAFLQHAFEVRPASCNIAHAALSDGTACFSGNSRDAPLLARLHRAAGDFP</sequence>
<dbReference type="EMBL" id="LR536451">
    <property type="protein sequence ID" value="VFU16517.1"/>
    <property type="molecule type" value="Genomic_DNA"/>
</dbReference>
<dbReference type="AlphaFoldDB" id="A0A4U8Z6W1"/>
<reference evidence="2 3" key="1">
    <citation type="submission" date="2019-03" db="EMBL/GenBank/DDBJ databases">
        <authorList>
            <person name="Kox A.R. M."/>
        </authorList>
    </citation>
    <scope>NUCLEOTIDE SEQUENCE [LARGE SCALE GENOMIC DNA]</scope>
    <source>
        <strain evidence="2">MTUNDRAET4 annotated genome</strain>
        <plasmid evidence="3">2</plasmid>
    </source>
</reference>
<dbReference type="KEGG" id="mtun:MTUNDRAET4_0169.1"/>